<dbReference type="AlphaFoldDB" id="A0A2M6U6V1"/>
<proteinExistence type="predicted"/>
<accession>A0A2M6U6V1</accession>
<evidence type="ECO:0000313" key="1">
    <source>
        <dbReference type="EMBL" id="PIT00326.1"/>
    </source>
</evidence>
<gene>
    <name evidence="1" type="ORF">TSA1_05785</name>
</gene>
<keyword evidence="2" id="KW-1185">Reference proteome</keyword>
<sequence>MYGERFGYSSQNKEAWIAFSTLDASDIGQIYLSFEGELLLGHSSFLANPPDVFADDFAPILHCRIEYGRAYSL</sequence>
<comment type="caution">
    <text evidence="1">The sequence shown here is derived from an EMBL/GenBank/DDBJ whole genome shotgun (WGS) entry which is preliminary data.</text>
</comment>
<reference evidence="1 2" key="1">
    <citation type="submission" date="2015-06" db="EMBL/GenBank/DDBJ databases">
        <title>Comparative genome analysis of nirS-carrying Bradyrhizobium sp. strains.</title>
        <authorList>
            <person name="Ishii S."/>
            <person name="Jang J."/>
            <person name="Nishizawa T."/>
            <person name="Senoo K."/>
        </authorList>
    </citation>
    <scope>NUCLEOTIDE SEQUENCE [LARGE SCALE GENOMIC DNA]</scope>
    <source>
        <strain evidence="1 2">TSA1</strain>
    </source>
</reference>
<organism evidence="1 2">
    <name type="scientific">Bradyrhizobium nitroreducens</name>
    <dbReference type="NCBI Taxonomy" id="709803"/>
    <lineage>
        <taxon>Bacteria</taxon>
        <taxon>Pseudomonadati</taxon>
        <taxon>Pseudomonadota</taxon>
        <taxon>Alphaproteobacteria</taxon>
        <taxon>Hyphomicrobiales</taxon>
        <taxon>Nitrobacteraceae</taxon>
        <taxon>Bradyrhizobium</taxon>
    </lineage>
</organism>
<evidence type="ECO:0000313" key="2">
    <source>
        <dbReference type="Proteomes" id="UP000228930"/>
    </source>
</evidence>
<dbReference type="EMBL" id="LFJC01000003">
    <property type="protein sequence ID" value="PIT00326.1"/>
    <property type="molecule type" value="Genomic_DNA"/>
</dbReference>
<name>A0A2M6U6V1_9BRAD</name>
<protein>
    <submittedName>
        <fullName evidence="1">Uncharacterized protein</fullName>
    </submittedName>
</protein>
<dbReference type="Proteomes" id="UP000228930">
    <property type="component" value="Unassembled WGS sequence"/>
</dbReference>